<sequence length="177" mass="20887">MTVTIPSTTVRNRFLKTLPIGTIYKDPRNEHHYEVQERKINTTLSKVGVPYFGSNEPVVIDVPEKWMKMVNPVRANINQSMKERIVELEETVKRLESELREATDPDFEKLSTLVYYLRKKSTGDNKKRIQRIKHDLMKGDTNLCKELHDNQPAIQKRLYHHLKKEMGEEKVVELRCR</sequence>
<dbReference type="Proteomes" id="UP000320333">
    <property type="component" value="Unassembled WGS sequence"/>
</dbReference>
<organism evidence="2 3">
    <name type="scientific">Chytriomyces confervae</name>
    <dbReference type="NCBI Taxonomy" id="246404"/>
    <lineage>
        <taxon>Eukaryota</taxon>
        <taxon>Fungi</taxon>
        <taxon>Fungi incertae sedis</taxon>
        <taxon>Chytridiomycota</taxon>
        <taxon>Chytridiomycota incertae sedis</taxon>
        <taxon>Chytridiomycetes</taxon>
        <taxon>Chytridiales</taxon>
        <taxon>Chytriomycetaceae</taxon>
        <taxon>Chytriomyces</taxon>
    </lineage>
</organism>
<accession>A0A507D164</accession>
<keyword evidence="3" id="KW-1185">Reference proteome</keyword>
<evidence type="ECO:0000313" key="2">
    <source>
        <dbReference type="EMBL" id="TPX45214.1"/>
    </source>
</evidence>
<reference evidence="2 3" key="1">
    <citation type="journal article" date="2019" name="Sci. Rep.">
        <title>Comparative genomics of chytrid fungi reveal insights into the obligate biotrophic and pathogenic lifestyle of Synchytrium endobioticum.</title>
        <authorList>
            <person name="van de Vossenberg B.T.L.H."/>
            <person name="Warris S."/>
            <person name="Nguyen H.D.T."/>
            <person name="van Gent-Pelzer M.P.E."/>
            <person name="Joly D.L."/>
            <person name="van de Geest H.C."/>
            <person name="Bonants P.J.M."/>
            <person name="Smith D.S."/>
            <person name="Levesque C.A."/>
            <person name="van der Lee T.A.J."/>
        </authorList>
    </citation>
    <scope>NUCLEOTIDE SEQUENCE [LARGE SCALE GENOMIC DNA]</scope>
    <source>
        <strain evidence="2 3">CBS 675.73</strain>
    </source>
</reference>
<keyword evidence="1" id="KW-0175">Coiled coil</keyword>
<evidence type="ECO:0000313" key="3">
    <source>
        <dbReference type="Proteomes" id="UP000320333"/>
    </source>
</evidence>
<protein>
    <submittedName>
        <fullName evidence="2">Uncharacterized protein</fullName>
    </submittedName>
</protein>
<name>A0A507D164_9FUNG</name>
<proteinExistence type="predicted"/>
<comment type="caution">
    <text evidence="2">The sequence shown here is derived from an EMBL/GenBank/DDBJ whole genome shotgun (WGS) entry which is preliminary data.</text>
</comment>
<dbReference type="AlphaFoldDB" id="A0A507D164"/>
<feature type="coiled-coil region" evidence="1">
    <location>
        <begin position="78"/>
        <end position="105"/>
    </location>
</feature>
<dbReference type="OrthoDB" id="2119889at2759"/>
<dbReference type="EMBL" id="QEAP01001438">
    <property type="protein sequence ID" value="TPX45214.1"/>
    <property type="molecule type" value="Genomic_DNA"/>
</dbReference>
<evidence type="ECO:0000256" key="1">
    <source>
        <dbReference type="SAM" id="Coils"/>
    </source>
</evidence>
<gene>
    <name evidence="2" type="ORF">CcCBS67573_g10379</name>
</gene>